<comment type="catalytic activity">
    <reaction evidence="1 4">
        <text>a uridine in RNA = a pseudouridine in RNA</text>
        <dbReference type="Rhea" id="RHEA:48348"/>
        <dbReference type="Rhea" id="RHEA-COMP:12068"/>
        <dbReference type="Rhea" id="RHEA-COMP:12069"/>
        <dbReference type="ChEBI" id="CHEBI:65314"/>
        <dbReference type="ChEBI" id="CHEBI:65315"/>
    </reaction>
</comment>
<dbReference type="KEGG" id="bbev:BBEV_2009"/>
<accession>A0A1D7QWL7</accession>
<dbReference type="InterPro" id="IPR006145">
    <property type="entry name" value="PsdUridine_synth_RsuA/RluA"/>
</dbReference>
<dbReference type="InterPro" id="IPR006224">
    <property type="entry name" value="PsdUridine_synth_RluA-like_CS"/>
</dbReference>
<dbReference type="GO" id="GO:0140098">
    <property type="term" value="F:catalytic activity, acting on RNA"/>
    <property type="evidence" value="ECO:0007669"/>
    <property type="project" value="UniProtKB-ARBA"/>
</dbReference>
<evidence type="ECO:0000256" key="3">
    <source>
        <dbReference type="PIRSR" id="PIRSR606225-1"/>
    </source>
</evidence>
<dbReference type="NCBIfam" id="TIGR00005">
    <property type="entry name" value="rluA_subfam"/>
    <property type="match status" value="1"/>
</dbReference>
<reference evidence="6 7" key="1">
    <citation type="submission" date="2015-08" db="EMBL/GenBank/DDBJ databases">
        <title>The complete genome sequence of Bacillus beveridgei MLTeJB.</title>
        <authorList>
            <person name="Hanson T.E."/>
            <person name="Mesa C."/>
            <person name="Basesman S.M."/>
            <person name="Oremland R.S."/>
        </authorList>
    </citation>
    <scope>NUCLEOTIDE SEQUENCE [LARGE SCALE GENOMIC DNA]</scope>
    <source>
        <strain evidence="6 7">MLTeJB</strain>
    </source>
</reference>
<comment type="similarity">
    <text evidence="2 4">Belongs to the pseudouridine synthase RluA family.</text>
</comment>
<dbReference type="AlphaFoldDB" id="A0A1D7QWL7"/>
<evidence type="ECO:0000256" key="2">
    <source>
        <dbReference type="ARBA" id="ARBA00010876"/>
    </source>
</evidence>
<dbReference type="InterPro" id="IPR050188">
    <property type="entry name" value="RluA_PseudoU_synthase"/>
</dbReference>
<keyword evidence="4" id="KW-0413">Isomerase</keyword>
<dbReference type="GO" id="GO:0003723">
    <property type="term" value="F:RNA binding"/>
    <property type="evidence" value="ECO:0007669"/>
    <property type="project" value="InterPro"/>
</dbReference>
<dbReference type="GO" id="GO:0000455">
    <property type="term" value="P:enzyme-directed rRNA pseudouridine synthesis"/>
    <property type="evidence" value="ECO:0007669"/>
    <property type="project" value="TreeGrafter"/>
</dbReference>
<dbReference type="EMBL" id="CP012502">
    <property type="protein sequence ID" value="AOM83369.1"/>
    <property type="molecule type" value="Genomic_DNA"/>
</dbReference>
<keyword evidence="7" id="KW-1185">Reference proteome</keyword>
<dbReference type="CDD" id="cd02869">
    <property type="entry name" value="PseudoU_synth_RluA_like"/>
    <property type="match status" value="1"/>
</dbReference>
<dbReference type="InterPro" id="IPR006225">
    <property type="entry name" value="PsdUridine_synth_RluC/D"/>
</dbReference>
<dbReference type="PROSITE" id="PS01129">
    <property type="entry name" value="PSI_RLU"/>
    <property type="match status" value="1"/>
</dbReference>
<dbReference type="PANTHER" id="PTHR21600:SF35">
    <property type="entry name" value="PSEUDOURIDINE SYNTHASE"/>
    <property type="match status" value="1"/>
</dbReference>
<dbReference type="EC" id="5.4.99.-" evidence="4"/>
<feature type="domain" description="Pseudouridine synthase RsuA/RluA-like" evidence="5">
    <location>
        <begin position="98"/>
        <end position="246"/>
    </location>
</feature>
<evidence type="ECO:0000256" key="1">
    <source>
        <dbReference type="ARBA" id="ARBA00000073"/>
    </source>
</evidence>
<proteinExistence type="inferred from homology"/>
<dbReference type="STRING" id="632773.BBEV_2009"/>
<sequence length="299" mass="34406">MLSHQGNRIFRRFIIRASAEGMSIRDYVRDHLLISRKLLAEIKFQGGSIRLNGEPRNVDVSLHSKDYLDILFPPEKIGSGIVTDKTALDIVFEDDWCIVVNKPAGLLSIPNEDPSESSIAGRVLYYFLQKEYPATIHPVTRLDRQTSGLMMFAKDRYSHSLFMKQHMHKEIQKYYTAAVSCAFPWRWGTVIAPIARHPESIVERMVSDEGKFAITRFERIRQNGERSILQLRIETGRTHQIRVHLAWLGFAIYGDDLYGNEETARKAERTLLHASGLAWLDPKTGHPFNCYSHVPEHFQ</sequence>
<evidence type="ECO:0000313" key="6">
    <source>
        <dbReference type="EMBL" id="AOM83369.1"/>
    </source>
</evidence>
<comment type="function">
    <text evidence="4">Responsible for synthesis of pseudouridine from uracil.</text>
</comment>
<evidence type="ECO:0000313" key="7">
    <source>
        <dbReference type="Proteomes" id="UP000094463"/>
    </source>
</evidence>
<dbReference type="OrthoDB" id="9807829at2"/>
<gene>
    <name evidence="6" type="primary">yjbO</name>
    <name evidence="6" type="ORF">BBEV_2009</name>
</gene>
<dbReference type="GO" id="GO:0009982">
    <property type="term" value="F:pseudouridine synthase activity"/>
    <property type="evidence" value="ECO:0007669"/>
    <property type="project" value="InterPro"/>
</dbReference>
<name>A0A1D7QWL7_9BACI</name>
<feature type="active site" evidence="3">
    <location>
        <position position="143"/>
    </location>
</feature>
<dbReference type="PANTHER" id="PTHR21600">
    <property type="entry name" value="MITOCHONDRIAL RNA PSEUDOURIDINE SYNTHASE"/>
    <property type="match status" value="1"/>
</dbReference>
<dbReference type="Gene3D" id="3.30.2350.10">
    <property type="entry name" value="Pseudouridine synthase"/>
    <property type="match status" value="1"/>
</dbReference>
<protein>
    <recommendedName>
        <fullName evidence="4">Pseudouridine synthase</fullName>
        <ecNumber evidence="4">5.4.99.-</ecNumber>
    </recommendedName>
</protein>
<dbReference type="SUPFAM" id="SSF55120">
    <property type="entry name" value="Pseudouridine synthase"/>
    <property type="match status" value="1"/>
</dbReference>
<evidence type="ECO:0000259" key="5">
    <source>
        <dbReference type="Pfam" id="PF00849"/>
    </source>
</evidence>
<dbReference type="Pfam" id="PF00849">
    <property type="entry name" value="PseudoU_synth_2"/>
    <property type="match status" value="1"/>
</dbReference>
<dbReference type="InterPro" id="IPR020103">
    <property type="entry name" value="PsdUridine_synth_cat_dom_sf"/>
</dbReference>
<dbReference type="Proteomes" id="UP000094463">
    <property type="component" value="Chromosome"/>
</dbReference>
<organism evidence="6 7">
    <name type="scientific">Salisediminibacterium beveridgei</name>
    <dbReference type="NCBI Taxonomy" id="632773"/>
    <lineage>
        <taxon>Bacteria</taxon>
        <taxon>Bacillati</taxon>
        <taxon>Bacillota</taxon>
        <taxon>Bacilli</taxon>
        <taxon>Bacillales</taxon>
        <taxon>Bacillaceae</taxon>
        <taxon>Salisediminibacterium</taxon>
    </lineage>
</organism>
<evidence type="ECO:0000256" key="4">
    <source>
        <dbReference type="RuleBase" id="RU362028"/>
    </source>
</evidence>